<reference evidence="1" key="1">
    <citation type="submission" date="2015-10" db="EMBL/GenBank/DDBJ databases">
        <title>Comparative analysis of sym-gene organization in Rhizobium leguminosarum bv. viciae strains, isolated from different host plants and demonstrating clear differences in symbiotic specificity.</title>
        <authorList>
            <person name="Chirak E.R."/>
            <person name="Kimeklis A.K."/>
            <person name="Andronov E.E."/>
        </authorList>
    </citation>
    <scope>NUCLEOTIDE SEQUENCE</scope>
    <source>
        <strain evidence="1">Vaf12</strain>
    </source>
</reference>
<dbReference type="AlphaFoldDB" id="A0A0U3AU24"/>
<proteinExistence type="predicted"/>
<name>A0A0U3AU24_RHILV</name>
<protein>
    <submittedName>
        <fullName evidence="1">Uncharacterized protein</fullName>
    </submittedName>
</protein>
<dbReference type="EMBL" id="KT944070">
    <property type="protein sequence ID" value="ALU64518.1"/>
    <property type="molecule type" value="Genomic_DNA"/>
</dbReference>
<sequence>MTGSEPPGERFEELTRHWHELSKTLLRALGPGRGNASRQSFGHQFLSLYRGSE</sequence>
<organism evidence="1">
    <name type="scientific">Rhizobium leguminosarum bv. viciae</name>
    <dbReference type="NCBI Taxonomy" id="387"/>
    <lineage>
        <taxon>Bacteria</taxon>
        <taxon>Pseudomonadati</taxon>
        <taxon>Pseudomonadota</taxon>
        <taxon>Alphaproteobacteria</taxon>
        <taxon>Hyphomicrobiales</taxon>
        <taxon>Rhizobiaceae</taxon>
        <taxon>Rhizobium/Agrobacterium group</taxon>
        <taxon>Rhizobium</taxon>
    </lineage>
</organism>
<accession>A0A0U3AU24</accession>
<evidence type="ECO:0000313" key="1">
    <source>
        <dbReference type="EMBL" id="ALU64518.1"/>
    </source>
</evidence>